<accession>A0ABR9ZZ94</accession>
<protein>
    <submittedName>
        <fullName evidence="1">FeoB-associated Cys-rich membrane protein</fullName>
    </submittedName>
</protein>
<evidence type="ECO:0000313" key="2">
    <source>
        <dbReference type="Proteomes" id="UP000614200"/>
    </source>
</evidence>
<keyword evidence="2" id="KW-1185">Reference proteome</keyword>
<evidence type="ECO:0000313" key="1">
    <source>
        <dbReference type="EMBL" id="MBF4695220.1"/>
    </source>
</evidence>
<organism evidence="1 2">
    <name type="scientific">Fusibacter ferrireducens</name>
    <dbReference type="NCBI Taxonomy" id="2785058"/>
    <lineage>
        <taxon>Bacteria</taxon>
        <taxon>Bacillati</taxon>
        <taxon>Bacillota</taxon>
        <taxon>Clostridia</taxon>
        <taxon>Eubacteriales</taxon>
        <taxon>Eubacteriales Family XII. Incertae Sedis</taxon>
        <taxon>Fusibacter</taxon>
    </lineage>
</organism>
<dbReference type="Proteomes" id="UP000614200">
    <property type="component" value="Unassembled WGS sequence"/>
</dbReference>
<name>A0ABR9ZZ94_9FIRM</name>
<proteinExistence type="predicted"/>
<dbReference type="Pfam" id="PF12669">
    <property type="entry name" value="FeoB_associated"/>
    <property type="match status" value="1"/>
</dbReference>
<gene>
    <name evidence="1" type="ORF">ISU02_19135</name>
</gene>
<comment type="caution">
    <text evidence="1">The sequence shown here is derived from an EMBL/GenBank/DDBJ whole genome shotgun (WGS) entry which is preliminary data.</text>
</comment>
<reference evidence="1 2" key="1">
    <citation type="submission" date="2020-11" db="EMBL/GenBank/DDBJ databases">
        <title>Fusibacter basophilias sp. nov.</title>
        <authorList>
            <person name="Qiu D."/>
        </authorList>
    </citation>
    <scope>NUCLEOTIDE SEQUENCE [LARGE SCALE GENOMIC DNA]</scope>
    <source>
        <strain evidence="1 2">Q10-2</strain>
    </source>
</reference>
<sequence length="64" mass="7046">MGTVVTLVIGILIALYAFTIIRKSVKQVKAGKCMSCSVKSEDCHCHEVHDIIDLEEGGRNDKKN</sequence>
<dbReference type="RefSeq" id="WP_194703463.1">
    <property type="nucleotide sequence ID" value="NZ_JADKNH010000014.1"/>
</dbReference>
<dbReference type="EMBL" id="JADKNH010000014">
    <property type="protein sequence ID" value="MBF4695220.1"/>
    <property type="molecule type" value="Genomic_DNA"/>
</dbReference>